<gene>
    <name evidence="3" type="ORF">I585_01582</name>
    <name evidence="2" type="ORF">UAI_04157</name>
</gene>
<keyword evidence="1" id="KW-0472">Membrane</keyword>
<reference evidence="2 4" key="1">
    <citation type="submission" date="2013-02" db="EMBL/GenBank/DDBJ databases">
        <title>The Genome Sequence of Enterococcus malodoratus ATCC_43197.</title>
        <authorList>
            <consortium name="The Broad Institute Genome Sequencing Platform"/>
            <consortium name="The Broad Institute Genome Sequencing Center for Infectious Disease"/>
            <person name="Earl A.M."/>
            <person name="Gilmore M.S."/>
            <person name="Lebreton F."/>
            <person name="Walker B."/>
            <person name="Young S.K."/>
            <person name="Zeng Q."/>
            <person name="Gargeya S."/>
            <person name="Fitzgerald M."/>
            <person name="Haas B."/>
            <person name="Abouelleil A."/>
            <person name="Alvarado L."/>
            <person name="Arachchi H.M."/>
            <person name="Berlin A.M."/>
            <person name="Chapman S.B."/>
            <person name="Dewar J."/>
            <person name="Goldberg J."/>
            <person name="Griggs A."/>
            <person name="Gujja S."/>
            <person name="Hansen M."/>
            <person name="Howarth C."/>
            <person name="Imamovic A."/>
            <person name="Larimer J."/>
            <person name="McCowan C."/>
            <person name="Murphy C."/>
            <person name="Neiman D."/>
            <person name="Pearson M."/>
            <person name="Priest M."/>
            <person name="Roberts A."/>
            <person name="Saif S."/>
            <person name="Shea T."/>
            <person name="Sisk P."/>
            <person name="Sykes S."/>
            <person name="Wortman J."/>
            <person name="Nusbaum C."/>
            <person name="Birren B."/>
        </authorList>
    </citation>
    <scope>NUCLEOTIDE SEQUENCE [LARGE SCALE GENOMIC DNA]</scope>
    <source>
        <strain evidence="2 4">ATCC 43197</strain>
    </source>
</reference>
<accession>R2NLL3</accession>
<organism evidence="2 4">
    <name type="scientific">Enterococcus malodoratus ATCC 43197</name>
    <dbReference type="NCBI Taxonomy" id="1158601"/>
    <lineage>
        <taxon>Bacteria</taxon>
        <taxon>Bacillati</taxon>
        <taxon>Bacillota</taxon>
        <taxon>Bacilli</taxon>
        <taxon>Lactobacillales</taxon>
        <taxon>Enterococcaceae</taxon>
        <taxon>Enterococcus</taxon>
    </lineage>
</organism>
<keyword evidence="1" id="KW-1133">Transmembrane helix</keyword>
<dbReference type="Proteomes" id="UP000013783">
    <property type="component" value="Unassembled WGS sequence"/>
</dbReference>
<evidence type="ECO:0000313" key="5">
    <source>
        <dbReference type="Proteomes" id="UP000014148"/>
    </source>
</evidence>
<comment type="caution">
    <text evidence="2">The sequence shown here is derived from an EMBL/GenBank/DDBJ whole genome shotgun (WGS) entry which is preliminary data.</text>
</comment>
<evidence type="ECO:0000256" key="1">
    <source>
        <dbReference type="SAM" id="Phobius"/>
    </source>
</evidence>
<reference evidence="3 5" key="2">
    <citation type="submission" date="2013-03" db="EMBL/GenBank/DDBJ databases">
        <title>The Genome Sequence of Enterococcus malodoratus ATCC_43197 (PacBio/Illumina hybrid assembly).</title>
        <authorList>
            <consortium name="The Broad Institute Genomics Platform"/>
            <consortium name="The Broad Institute Genome Sequencing Center for Infectious Disease"/>
            <person name="Earl A."/>
            <person name="Russ C."/>
            <person name="Gilmore M."/>
            <person name="Surin D."/>
            <person name="Walker B."/>
            <person name="Young S."/>
            <person name="Zeng Q."/>
            <person name="Gargeya S."/>
            <person name="Fitzgerald M."/>
            <person name="Haas B."/>
            <person name="Abouelleil A."/>
            <person name="Allen A.W."/>
            <person name="Alvarado L."/>
            <person name="Arachchi H.M."/>
            <person name="Berlin A.M."/>
            <person name="Chapman S.B."/>
            <person name="Gainer-Dewar J."/>
            <person name="Goldberg J."/>
            <person name="Griggs A."/>
            <person name="Gujja S."/>
            <person name="Hansen M."/>
            <person name="Howarth C."/>
            <person name="Imamovic A."/>
            <person name="Ireland A."/>
            <person name="Larimer J."/>
            <person name="McCowan C."/>
            <person name="Murphy C."/>
            <person name="Pearson M."/>
            <person name="Poon T.W."/>
            <person name="Priest M."/>
            <person name="Roberts A."/>
            <person name="Saif S."/>
            <person name="Shea T."/>
            <person name="Sisk P."/>
            <person name="Sykes S."/>
            <person name="Wortman J."/>
            <person name="Nusbaum C."/>
            <person name="Birren B."/>
        </authorList>
    </citation>
    <scope>NUCLEOTIDE SEQUENCE [LARGE SCALE GENOMIC DNA]</scope>
    <source>
        <strain evidence="3 5">ATCC 43197</strain>
    </source>
</reference>
<dbReference type="Proteomes" id="UP000014148">
    <property type="component" value="Unassembled WGS sequence"/>
</dbReference>
<dbReference type="PATRIC" id="fig|1158601.3.peg.4125"/>
<keyword evidence="1" id="KW-0812">Transmembrane</keyword>
<dbReference type="EMBL" id="AJAK01000031">
    <property type="protein sequence ID" value="EOH71873.1"/>
    <property type="molecule type" value="Genomic_DNA"/>
</dbReference>
<name>R2NLL3_9ENTE</name>
<feature type="transmembrane region" description="Helical" evidence="1">
    <location>
        <begin position="32"/>
        <end position="55"/>
    </location>
</feature>
<sequence length="61" mass="6273">MLLLLLVLSLISLALSLIMNTKLKRAASGAQFGILTLIQGGSLGATVGILLVLLIKGRTLG</sequence>
<keyword evidence="5" id="KW-1185">Reference proteome</keyword>
<protein>
    <submittedName>
        <fullName evidence="2">Uncharacterized protein</fullName>
    </submittedName>
</protein>
<evidence type="ECO:0000313" key="4">
    <source>
        <dbReference type="Proteomes" id="UP000013783"/>
    </source>
</evidence>
<dbReference type="eggNOG" id="ENOG5032IUR">
    <property type="taxonomic scope" value="Bacteria"/>
</dbReference>
<evidence type="ECO:0000313" key="3">
    <source>
        <dbReference type="EMBL" id="EOT70103.1"/>
    </source>
</evidence>
<dbReference type="EMBL" id="ASWA01000002">
    <property type="protein sequence ID" value="EOT70103.1"/>
    <property type="molecule type" value="Genomic_DNA"/>
</dbReference>
<evidence type="ECO:0000313" key="2">
    <source>
        <dbReference type="EMBL" id="EOH71873.1"/>
    </source>
</evidence>
<dbReference type="AlphaFoldDB" id="R2NLL3"/>
<proteinExistence type="predicted"/>